<evidence type="ECO:0000256" key="1">
    <source>
        <dbReference type="ARBA" id="ARBA00004604"/>
    </source>
</evidence>
<dbReference type="InterPro" id="IPR015943">
    <property type="entry name" value="WD40/YVTN_repeat-like_dom_sf"/>
</dbReference>
<evidence type="ECO:0000256" key="6">
    <source>
        <dbReference type="ARBA" id="ARBA00022737"/>
    </source>
</evidence>
<accession>A0A2P6NKF5</accession>
<dbReference type="SMART" id="SM01219">
    <property type="entry name" value="Frataxin_Cyay"/>
    <property type="match status" value="1"/>
</dbReference>
<dbReference type="STRING" id="1890364.A0A2P6NKF5"/>
<feature type="region of interest" description="Disordered" evidence="10">
    <location>
        <begin position="238"/>
        <end position="266"/>
    </location>
</feature>
<proteinExistence type="inferred from homology"/>
<dbReference type="SMART" id="SM00320">
    <property type="entry name" value="WD40"/>
    <property type="match status" value="6"/>
</dbReference>
<dbReference type="OrthoDB" id="431715at2759"/>
<dbReference type="SUPFAM" id="SSF50978">
    <property type="entry name" value="WD40 repeat-like"/>
    <property type="match status" value="1"/>
</dbReference>
<reference evidence="12 13" key="1">
    <citation type="journal article" date="2018" name="Genome Biol. Evol.">
        <title>Multiple Roots of Fruiting Body Formation in Amoebozoa.</title>
        <authorList>
            <person name="Hillmann F."/>
            <person name="Forbes G."/>
            <person name="Novohradska S."/>
            <person name="Ferling I."/>
            <person name="Riege K."/>
            <person name="Groth M."/>
            <person name="Westermann M."/>
            <person name="Marz M."/>
            <person name="Spaller T."/>
            <person name="Winckler T."/>
            <person name="Schaap P."/>
            <person name="Glockner G."/>
        </authorList>
    </citation>
    <scope>NUCLEOTIDE SEQUENCE [LARGE SCALE GENOMIC DNA]</scope>
    <source>
        <strain evidence="12 13">Jena</strain>
    </source>
</reference>
<comment type="caution">
    <text evidence="12">The sequence shown here is derived from an EMBL/GenBank/DDBJ whole genome shotgun (WGS) entry which is preliminary data.</text>
</comment>
<comment type="subcellular location">
    <subcellularLocation>
        <location evidence="1">Nucleus</location>
        <location evidence="1">Nucleolus</location>
    </subcellularLocation>
</comment>
<dbReference type="GO" id="GO:0005730">
    <property type="term" value="C:nucleolus"/>
    <property type="evidence" value="ECO:0007669"/>
    <property type="project" value="UniProtKB-SubCell"/>
</dbReference>
<evidence type="ECO:0000256" key="5">
    <source>
        <dbReference type="ARBA" id="ARBA00022574"/>
    </source>
</evidence>
<dbReference type="InterPro" id="IPR018983">
    <property type="entry name" value="U3_snoRNA-assocProt_15_C"/>
</dbReference>
<dbReference type="GO" id="GO:0006364">
    <property type="term" value="P:rRNA processing"/>
    <property type="evidence" value="ECO:0007669"/>
    <property type="project" value="UniProtKB-KW"/>
</dbReference>
<evidence type="ECO:0000256" key="10">
    <source>
        <dbReference type="SAM" id="MobiDB-lite"/>
    </source>
</evidence>
<evidence type="ECO:0000256" key="7">
    <source>
        <dbReference type="ARBA" id="ARBA00023004"/>
    </source>
</evidence>
<keyword evidence="8" id="KW-0539">Nucleus</keyword>
<dbReference type="AlphaFoldDB" id="A0A2P6NKF5"/>
<dbReference type="PANTHER" id="PTHR19924">
    <property type="entry name" value="UTP15 U3 SMALL NUCLEOLAR RNA-ASSOCIATED PROTEIN 15 FAMILY MEMBER"/>
    <property type="match status" value="1"/>
</dbReference>
<feature type="domain" description="U3 small nucleolar RNA-associated protein 15 C-terminal" evidence="11">
    <location>
        <begin position="598"/>
        <end position="736"/>
    </location>
</feature>
<dbReference type="Pfam" id="PF01491">
    <property type="entry name" value="Frataxin_Cyay"/>
    <property type="match status" value="1"/>
</dbReference>
<sequence length="854" mass="96387">MEVPIEIRPYQRRKKAKFIDTRDIIVEPSEILLHSTGDPIDLRKRPENNSLASITAKLDKNSAVKNETQEALPDIAGDHPPSEDESFGDLPLSFGSSKKDVIPKKKKSAPPKRAPTEREEPVTTKRQVVTEEGLYGRRHFTVVDVPQTQTDIKRYEEQERKNKPSGLFGRSVLGRGVTEEEARRAEENTSKRLSDWNSQFVQKNTENYIEAKRGLQRERRGYRYRDEVMRKGADRYQMTTQQEREKQTPGLDTQRRKLEIKTERHKVKSTSREESFWNNFKFPQVFNHAGPVTALDFSHVPSYDLATTNHSRLTVYKGLTSDEIVHYPRFRINALCPKFRIDGQVLVGASEAENSIKLFATSSKDLIRDMRGHNKTVRSLAWYSLTQITSGSDDTQIKLWDVATGTDVMTFKSHTDYVRGLATNHTKGREGTLICSGSYDHSVKLWDPRAQKEVMSIDHSFPVESIILAPGGHTIISAGGPTVKFWDILMGGKMRGSINEYQKTVTSICLIRGGSRIVSAGLDQMVKVHDTSDYKKIASVAYPSPILCVGVSDDETKLAVGMADGVLSVKTRVNVSKAPGTRTQERRGAIMKARKLQVETATLEKKRAVKLAEYERWLMTFQFRQSLDSVLATGQESLIVSMITELARRGALHKAVGGRDEEGLLPILYFLNRVITKSNFMSEVLDLANMVVDIYGGIVGESQLVDRELRLLKRKAGSAMQMQKDLMKIIGSLDLILSPTRIISGLCNHKSFVSSSPKIHITPRLPSLRREAFIKRTFSTDTKELDINEFHREADATLDALCEKYEGELEELIQGDFDATYSDGIFQLKLGELGCYVLNKQSPNRQIWLSSPIR</sequence>
<dbReference type="GO" id="GO:0008199">
    <property type="term" value="F:ferric iron binding"/>
    <property type="evidence" value="ECO:0007669"/>
    <property type="project" value="InterPro"/>
</dbReference>
<evidence type="ECO:0000256" key="9">
    <source>
        <dbReference type="PROSITE-ProRule" id="PRU00221"/>
    </source>
</evidence>
<keyword evidence="13" id="KW-1185">Reference proteome</keyword>
<keyword evidence="6" id="KW-0677">Repeat</keyword>
<dbReference type="InterPro" id="IPR019775">
    <property type="entry name" value="WD40_repeat_CS"/>
</dbReference>
<dbReference type="PROSITE" id="PS50082">
    <property type="entry name" value="WD_REPEATS_2"/>
    <property type="match status" value="2"/>
</dbReference>
<feature type="compositionally biased region" description="Basic and acidic residues" evidence="10">
    <location>
        <begin position="114"/>
        <end position="123"/>
    </location>
</feature>
<feature type="region of interest" description="Disordered" evidence="10">
    <location>
        <begin position="157"/>
        <end position="190"/>
    </location>
</feature>
<dbReference type="PROSITE" id="PS50810">
    <property type="entry name" value="FRATAXIN_2"/>
    <property type="match status" value="1"/>
</dbReference>
<dbReference type="PROSITE" id="PS50294">
    <property type="entry name" value="WD_REPEATS_REGION"/>
    <property type="match status" value="2"/>
</dbReference>
<evidence type="ECO:0000259" key="11">
    <source>
        <dbReference type="Pfam" id="PF09384"/>
    </source>
</evidence>
<keyword evidence="7" id="KW-0408">Iron</keyword>
<dbReference type="Pfam" id="PF00400">
    <property type="entry name" value="WD40"/>
    <property type="match status" value="3"/>
</dbReference>
<name>A0A2P6NKF5_9EUKA</name>
<feature type="compositionally biased region" description="Basic and acidic residues" evidence="10">
    <location>
        <begin position="177"/>
        <end position="190"/>
    </location>
</feature>
<feature type="compositionally biased region" description="Basic and acidic residues" evidence="10">
    <location>
        <begin position="242"/>
        <end position="262"/>
    </location>
</feature>
<dbReference type="InParanoid" id="A0A2P6NKF5"/>
<dbReference type="GO" id="GO:0006826">
    <property type="term" value="P:iron ion transport"/>
    <property type="evidence" value="ECO:0007669"/>
    <property type="project" value="UniProtKB-KW"/>
</dbReference>
<feature type="region of interest" description="Disordered" evidence="10">
    <location>
        <begin position="60"/>
        <end position="124"/>
    </location>
</feature>
<dbReference type="Gene3D" id="3.30.920.10">
    <property type="entry name" value="Frataxin/CyaY"/>
    <property type="match status" value="1"/>
</dbReference>
<evidence type="ECO:0000256" key="2">
    <source>
        <dbReference type="ARBA" id="ARBA00008183"/>
    </source>
</evidence>
<dbReference type="PROSITE" id="PS01344">
    <property type="entry name" value="FRATAXIN_1"/>
    <property type="match status" value="1"/>
</dbReference>
<evidence type="ECO:0000313" key="12">
    <source>
        <dbReference type="EMBL" id="PRP84450.1"/>
    </source>
</evidence>
<dbReference type="PROSITE" id="PS00678">
    <property type="entry name" value="WD_REPEATS_1"/>
    <property type="match status" value="1"/>
</dbReference>
<evidence type="ECO:0000256" key="3">
    <source>
        <dbReference type="ARBA" id="ARBA00022496"/>
    </source>
</evidence>
<keyword evidence="4" id="KW-0698">rRNA processing</keyword>
<feature type="repeat" description="WD" evidence="9">
    <location>
        <begin position="411"/>
        <end position="456"/>
    </location>
</feature>
<dbReference type="InterPro" id="IPR036524">
    <property type="entry name" value="Frataxin/CyaY_sf"/>
</dbReference>
<evidence type="ECO:0000313" key="13">
    <source>
        <dbReference type="Proteomes" id="UP000241769"/>
    </source>
</evidence>
<dbReference type="InterPro" id="IPR020895">
    <property type="entry name" value="Frataxin_CS"/>
</dbReference>
<dbReference type="Gene3D" id="2.130.10.10">
    <property type="entry name" value="YVTN repeat-like/Quinoprotein amine dehydrogenase"/>
    <property type="match status" value="2"/>
</dbReference>
<keyword evidence="3" id="KW-0406">Ion transport</keyword>
<dbReference type="EMBL" id="MDYQ01000062">
    <property type="protein sequence ID" value="PRP84450.1"/>
    <property type="molecule type" value="Genomic_DNA"/>
</dbReference>
<dbReference type="Proteomes" id="UP000241769">
    <property type="component" value="Unassembled WGS sequence"/>
</dbReference>
<dbReference type="InterPro" id="IPR001680">
    <property type="entry name" value="WD40_rpt"/>
</dbReference>
<keyword evidence="3" id="KW-0813">Transport</keyword>
<keyword evidence="5 9" id="KW-0853">WD repeat</keyword>
<keyword evidence="3" id="KW-0410">Iron transport</keyword>
<comment type="similarity">
    <text evidence="2">Belongs to the frataxin family.</text>
</comment>
<dbReference type="InterPro" id="IPR036322">
    <property type="entry name" value="WD40_repeat_dom_sf"/>
</dbReference>
<dbReference type="GO" id="GO:0005737">
    <property type="term" value="C:cytoplasm"/>
    <property type="evidence" value="ECO:0007669"/>
    <property type="project" value="UniProtKB-ARBA"/>
</dbReference>
<dbReference type="SUPFAM" id="SSF55387">
    <property type="entry name" value="Frataxin/Nqo15-like"/>
    <property type="match status" value="1"/>
</dbReference>
<dbReference type="InterPro" id="IPR002908">
    <property type="entry name" value="Frataxin/CyaY"/>
</dbReference>
<gene>
    <name evidence="12" type="ORF">PROFUN_08035</name>
</gene>
<protein>
    <recommendedName>
        <fullName evidence="11">U3 small nucleolar RNA-associated protein 15 C-terminal domain-containing protein</fullName>
    </recommendedName>
</protein>
<dbReference type="GO" id="GO:0045943">
    <property type="term" value="P:positive regulation of transcription by RNA polymerase I"/>
    <property type="evidence" value="ECO:0007669"/>
    <property type="project" value="TreeGrafter"/>
</dbReference>
<feature type="repeat" description="WD" evidence="9">
    <location>
        <begin position="370"/>
        <end position="410"/>
    </location>
</feature>
<evidence type="ECO:0000256" key="4">
    <source>
        <dbReference type="ARBA" id="ARBA00022552"/>
    </source>
</evidence>
<dbReference type="CDD" id="cd00200">
    <property type="entry name" value="WD40"/>
    <property type="match status" value="1"/>
</dbReference>
<dbReference type="Pfam" id="PF09384">
    <property type="entry name" value="UTP15_C"/>
    <property type="match status" value="1"/>
</dbReference>
<evidence type="ECO:0000256" key="8">
    <source>
        <dbReference type="ARBA" id="ARBA00023242"/>
    </source>
</evidence>
<organism evidence="12 13">
    <name type="scientific">Planoprotostelium fungivorum</name>
    <dbReference type="NCBI Taxonomy" id="1890364"/>
    <lineage>
        <taxon>Eukaryota</taxon>
        <taxon>Amoebozoa</taxon>
        <taxon>Evosea</taxon>
        <taxon>Variosea</taxon>
        <taxon>Cavosteliida</taxon>
        <taxon>Cavosteliaceae</taxon>
        <taxon>Planoprotostelium</taxon>
    </lineage>
</organism>
<dbReference type="GO" id="GO:0016226">
    <property type="term" value="P:iron-sulfur cluster assembly"/>
    <property type="evidence" value="ECO:0007669"/>
    <property type="project" value="InterPro"/>
</dbReference>
<dbReference type="PANTHER" id="PTHR19924:SF26">
    <property type="entry name" value="U3 SMALL NUCLEOLAR RNA-ASSOCIATED PROTEIN 15 HOMOLOG"/>
    <property type="match status" value="1"/>
</dbReference>